<accession>A0AAN6PRX3</accession>
<proteinExistence type="predicted"/>
<sequence>MSSSQPAAMPTTAPLVVPFTIDNVISGMLAFPSSPDVYRIRLHREHAAGGPTVKYLAAPNTARTFNGPDAYERRLTSLAFERRLTSLAFDHVPAGDWVVGRLSVAGAGDKLELSSTHGPDALLDLGLASAEPAWCGTTIDETDCAEGPASARWTTIVNAAGEEISVPKPTDLQCMDYNSASVIPTPQGVAYAGREVVRVSDWIPGHWAGIENEGRAYRIIEERDPGLAPRFLAHVTENGSRVIGFLLEHVPNAREAGPADLNKCKAVLGRLHALGIAKRQLGRHSFLVRDDGSVVVRGPFTGPPGEASEEVLRAEMESLERVLAQSPSAFEDQAARMLRLADPQRMDLLGKFQKAHGVVVPFVYWQEELEGQITLTLEEHGILAKEYEDNGFAWTKELQEQAEKQFGPSAKGFCCEIQEQREESGDAKADEYEDG</sequence>
<evidence type="ECO:0000313" key="2">
    <source>
        <dbReference type="Proteomes" id="UP001305647"/>
    </source>
</evidence>
<dbReference type="EMBL" id="MU863763">
    <property type="protein sequence ID" value="KAK4095901.1"/>
    <property type="molecule type" value="Genomic_DNA"/>
</dbReference>
<keyword evidence="2" id="KW-1185">Reference proteome</keyword>
<dbReference type="AlphaFoldDB" id="A0AAN6PRX3"/>
<gene>
    <name evidence="1" type="ORF">N658DRAFT_502181</name>
</gene>
<evidence type="ECO:0000313" key="1">
    <source>
        <dbReference type="EMBL" id="KAK4095901.1"/>
    </source>
</evidence>
<reference evidence="1" key="1">
    <citation type="journal article" date="2023" name="Mol. Phylogenet. Evol.">
        <title>Genome-scale phylogeny and comparative genomics of the fungal order Sordariales.</title>
        <authorList>
            <person name="Hensen N."/>
            <person name="Bonometti L."/>
            <person name="Westerberg I."/>
            <person name="Brannstrom I.O."/>
            <person name="Guillou S."/>
            <person name="Cros-Aarteil S."/>
            <person name="Calhoun S."/>
            <person name="Haridas S."/>
            <person name="Kuo A."/>
            <person name="Mondo S."/>
            <person name="Pangilinan J."/>
            <person name="Riley R."/>
            <person name="LaButti K."/>
            <person name="Andreopoulos B."/>
            <person name="Lipzen A."/>
            <person name="Chen C."/>
            <person name="Yan M."/>
            <person name="Daum C."/>
            <person name="Ng V."/>
            <person name="Clum A."/>
            <person name="Steindorff A."/>
            <person name="Ohm R.A."/>
            <person name="Martin F."/>
            <person name="Silar P."/>
            <person name="Natvig D.O."/>
            <person name="Lalanne C."/>
            <person name="Gautier V."/>
            <person name="Ament-Velasquez S.L."/>
            <person name="Kruys A."/>
            <person name="Hutchinson M.I."/>
            <person name="Powell A.J."/>
            <person name="Barry K."/>
            <person name="Miller A.N."/>
            <person name="Grigoriev I.V."/>
            <person name="Debuchy R."/>
            <person name="Gladieux P."/>
            <person name="Hiltunen Thoren M."/>
            <person name="Johannesson H."/>
        </authorList>
    </citation>
    <scope>NUCLEOTIDE SEQUENCE</scope>
    <source>
        <strain evidence="1">CBS 757.83</strain>
    </source>
</reference>
<reference evidence="1" key="2">
    <citation type="submission" date="2023-05" db="EMBL/GenBank/DDBJ databases">
        <authorList>
            <consortium name="Lawrence Berkeley National Laboratory"/>
            <person name="Steindorff A."/>
            <person name="Hensen N."/>
            <person name="Bonometti L."/>
            <person name="Westerberg I."/>
            <person name="Brannstrom I.O."/>
            <person name="Guillou S."/>
            <person name="Cros-Aarteil S."/>
            <person name="Calhoun S."/>
            <person name="Haridas S."/>
            <person name="Kuo A."/>
            <person name="Mondo S."/>
            <person name="Pangilinan J."/>
            <person name="Riley R."/>
            <person name="Labutti K."/>
            <person name="Andreopoulos B."/>
            <person name="Lipzen A."/>
            <person name="Chen C."/>
            <person name="Yanf M."/>
            <person name="Daum C."/>
            <person name="Ng V."/>
            <person name="Clum A."/>
            <person name="Ohm R."/>
            <person name="Martin F."/>
            <person name="Silar P."/>
            <person name="Natvig D."/>
            <person name="Lalanne C."/>
            <person name="Gautier V."/>
            <person name="Ament-Velasquez S.L."/>
            <person name="Kruys A."/>
            <person name="Hutchinson M.I."/>
            <person name="Powell A.J."/>
            <person name="Barry K."/>
            <person name="Miller A.N."/>
            <person name="Grigoriev I.V."/>
            <person name="Debuchy R."/>
            <person name="Gladieux P."/>
            <person name="Thoren M.H."/>
            <person name="Johannesson H."/>
        </authorList>
    </citation>
    <scope>NUCLEOTIDE SEQUENCE</scope>
    <source>
        <strain evidence="1">CBS 757.83</strain>
    </source>
</reference>
<comment type="caution">
    <text evidence="1">The sequence shown here is derived from an EMBL/GenBank/DDBJ whole genome shotgun (WGS) entry which is preliminary data.</text>
</comment>
<protein>
    <submittedName>
        <fullName evidence="1">Uncharacterized protein</fullName>
    </submittedName>
</protein>
<dbReference type="Proteomes" id="UP001305647">
    <property type="component" value="Unassembled WGS sequence"/>
</dbReference>
<name>A0AAN6PRX3_9PEZI</name>
<organism evidence="1 2">
    <name type="scientific">Parathielavia hyrcaniae</name>
    <dbReference type="NCBI Taxonomy" id="113614"/>
    <lineage>
        <taxon>Eukaryota</taxon>
        <taxon>Fungi</taxon>
        <taxon>Dikarya</taxon>
        <taxon>Ascomycota</taxon>
        <taxon>Pezizomycotina</taxon>
        <taxon>Sordariomycetes</taxon>
        <taxon>Sordariomycetidae</taxon>
        <taxon>Sordariales</taxon>
        <taxon>Chaetomiaceae</taxon>
        <taxon>Parathielavia</taxon>
    </lineage>
</organism>